<protein>
    <submittedName>
        <fullName evidence="1">Uncharacterized protein</fullName>
    </submittedName>
</protein>
<dbReference type="EMBL" id="WKPR01000020">
    <property type="protein sequence ID" value="MSB21187.1"/>
    <property type="molecule type" value="Genomic_DNA"/>
</dbReference>
<gene>
    <name evidence="1" type="ORF">GKE97_16910</name>
</gene>
<sequence length="117" mass="13472">MNIFQSGDKYELAYSSCPRAGMVAGYVEIISVDRIAESDMQFNPTSIKGCFDALAGEITYIVYSDSTNTKKKKTTFIRSRRSKEYADRYCNGILESEWFSPTKRNYYPISTDRRKID</sequence>
<comment type="caution">
    <text evidence="1">The sequence shown here is derived from an EMBL/GenBank/DDBJ whole genome shotgun (WGS) entry which is preliminary data.</text>
</comment>
<reference evidence="1 2" key="1">
    <citation type="journal article" date="2019" name="Nat. Med.">
        <title>A library of human gut bacterial isolates paired with longitudinal multiomics data enables mechanistic microbiome research.</title>
        <authorList>
            <person name="Poyet M."/>
            <person name="Groussin M."/>
            <person name="Gibbons S.M."/>
            <person name="Avila-Pacheco J."/>
            <person name="Jiang X."/>
            <person name="Kearney S.M."/>
            <person name="Perrotta A.R."/>
            <person name="Berdy B."/>
            <person name="Zhao S."/>
            <person name="Lieberman T.D."/>
            <person name="Swanson P.K."/>
            <person name="Smith M."/>
            <person name="Roesemann S."/>
            <person name="Alexander J.E."/>
            <person name="Rich S.A."/>
            <person name="Livny J."/>
            <person name="Vlamakis H."/>
            <person name="Clish C."/>
            <person name="Bullock K."/>
            <person name="Deik A."/>
            <person name="Scott J."/>
            <person name="Pierce K.A."/>
            <person name="Xavier R.J."/>
            <person name="Alm E.J."/>
        </authorList>
    </citation>
    <scope>NUCLEOTIDE SEQUENCE [LARGE SCALE GENOMIC DNA]</scope>
    <source>
        <strain evidence="1 2">BIOML-A2</strain>
    </source>
</reference>
<evidence type="ECO:0000313" key="2">
    <source>
        <dbReference type="Proteomes" id="UP000434475"/>
    </source>
</evidence>
<dbReference type="RefSeq" id="WP_172697911.1">
    <property type="nucleotide sequence ID" value="NZ_WKPR01000020.1"/>
</dbReference>
<evidence type="ECO:0000313" key="1">
    <source>
        <dbReference type="EMBL" id="MSB21187.1"/>
    </source>
</evidence>
<proteinExistence type="predicted"/>
<dbReference type="AlphaFoldDB" id="A0A6I2RBY7"/>
<accession>A0A6I2RBY7</accession>
<organism evidence="1 2">
    <name type="scientific">Flavonifractor plautii</name>
    <name type="common">Fusobacterium plautii</name>
    <dbReference type="NCBI Taxonomy" id="292800"/>
    <lineage>
        <taxon>Bacteria</taxon>
        <taxon>Bacillati</taxon>
        <taxon>Bacillota</taxon>
        <taxon>Clostridia</taxon>
        <taxon>Eubacteriales</taxon>
        <taxon>Oscillospiraceae</taxon>
        <taxon>Flavonifractor</taxon>
    </lineage>
</organism>
<dbReference type="Proteomes" id="UP000434475">
    <property type="component" value="Unassembled WGS sequence"/>
</dbReference>
<name>A0A6I2RBY7_FLAPL</name>